<reference evidence="2" key="1">
    <citation type="journal article" date="2019" name="bioRxiv">
        <title>The Genome of the Zebra Mussel, Dreissena polymorpha: A Resource for Invasive Species Research.</title>
        <authorList>
            <person name="McCartney M.A."/>
            <person name="Auch B."/>
            <person name="Kono T."/>
            <person name="Mallez S."/>
            <person name="Zhang Y."/>
            <person name="Obille A."/>
            <person name="Becker A."/>
            <person name="Abrahante J.E."/>
            <person name="Garbe J."/>
            <person name="Badalamenti J.P."/>
            <person name="Herman A."/>
            <person name="Mangelson H."/>
            <person name="Liachko I."/>
            <person name="Sullivan S."/>
            <person name="Sone E.D."/>
            <person name="Koren S."/>
            <person name="Silverstein K.A.T."/>
            <person name="Beckman K.B."/>
            <person name="Gohl D.M."/>
        </authorList>
    </citation>
    <scope>NUCLEOTIDE SEQUENCE</scope>
    <source>
        <strain evidence="2">Duluth1</strain>
        <tissue evidence="2">Whole animal</tissue>
    </source>
</reference>
<feature type="region of interest" description="Disordered" evidence="1">
    <location>
        <begin position="258"/>
        <end position="310"/>
    </location>
</feature>
<sequence length="331" mass="37124">MVSRKYMRENPGKCIGKEVFAQKLTEAYLQFYKPITVINSFKSSGIYPVDSSVITSEMLKPALTFSGPESVADQHAATEDSQVSAEVTKAKGALEVFEETLSTPSCDRYRKRIQEGYNTVGQSPCFDVYQKIYHKANPTLETSTSTLEEQSSHLTGLDILAHAVVTVTTASVATSQPSQINEEKWTENSTVDMVISPVLTESLSFPKDTEAAKPMKQTMLNSLPDNLTSPECIRKMSLKQLEKVRSFAQKVQRAKLSFFKKKNTSTKPEKKRKQPEPNSEIGKRPIIKKLNTSHQKDKVPMDKNDNDSPNAFCKACHMTWEEDQELGLERV</sequence>
<comment type="caution">
    <text evidence="2">The sequence shown here is derived from an EMBL/GenBank/DDBJ whole genome shotgun (WGS) entry which is preliminary data.</text>
</comment>
<accession>A0A9D4GTF8</accession>
<dbReference type="AlphaFoldDB" id="A0A9D4GTF8"/>
<gene>
    <name evidence="2" type="ORF">DPMN_122901</name>
</gene>
<proteinExistence type="predicted"/>
<dbReference type="Proteomes" id="UP000828390">
    <property type="component" value="Unassembled WGS sequence"/>
</dbReference>
<evidence type="ECO:0000313" key="2">
    <source>
        <dbReference type="EMBL" id="KAH3821141.1"/>
    </source>
</evidence>
<feature type="compositionally biased region" description="Basic residues" evidence="1">
    <location>
        <begin position="258"/>
        <end position="273"/>
    </location>
</feature>
<organism evidence="2 3">
    <name type="scientific">Dreissena polymorpha</name>
    <name type="common">Zebra mussel</name>
    <name type="synonym">Mytilus polymorpha</name>
    <dbReference type="NCBI Taxonomy" id="45954"/>
    <lineage>
        <taxon>Eukaryota</taxon>
        <taxon>Metazoa</taxon>
        <taxon>Spiralia</taxon>
        <taxon>Lophotrochozoa</taxon>
        <taxon>Mollusca</taxon>
        <taxon>Bivalvia</taxon>
        <taxon>Autobranchia</taxon>
        <taxon>Heteroconchia</taxon>
        <taxon>Euheterodonta</taxon>
        <taxon>Imparidentia</taxon>
        <taxon>Neoheterodontei</taxon>
        <taxon>Myida</taxon>
        <taxon>Dreissenoidea</taxon>
        <taxon>Dreissenidae</taxon>
        <taxon>Dreissena</taxon>
    </lineage>
</organism>
<feature type="compositionally biased region" description="Basic and acidic residues" evidence="1">
    <location>
        <begin position="294"/>
        <end position="306"/>
    </location>
</feature>
<dbReference type="EMBL" id="JAIWYP010000005">
    <property type="protein sequence ID" value="KAH3821141.1"/>
    <property type="molecule type" value="Genomic_DNA"/>
</dbReference>
<evidence type="ECO:0000256" key="1">
    <source>
        <dbReference type="SAM" id="MobiDB-lite"/>
    </source>
</evidence>
<name>A0A9D4GTF8_DREPO</name>
<protein>
    <submittedName>
        <fullName evidence="2">Uncharacterized protein</fullName>
    </submittedName>
</protein>
<evidence type="ECO:0000313" key="3">
    <source>
        <dbReference type="Proteomes" id="UP000828390"/>
    </source>
</evidence>
<reference evidence="2" key="2">
    <citation type="submission" date="2020-11" db="EMBL/GenBank/DDBJ databases">
        <authorList>
            <person name="McCartney M.A."/>
            <person name="Auch B."/>
            <person name="Kono T."/>
            <person name="Mallez S."/>
            <person name="Becker A."/>
            <person name="Gohl D.M."/>
            <person name="Silverstein K.A.T."/>
            <person name="Koren S."/>
            <person name="Bechman K.B."/>
            <person name="Herman A."/>
            <person name="Abrahante J.E."/>
            <person name="Garbe J."/>
        </authorList>
    </citation>
    <scope>NUCLEOTIDE SEQUENCE</scope>
    <source>
        <strain evidence="2">Duluth1</strain>
        <tissue evidence="2">Whole animal</tissue>
    </source>
</reference>
<keyword evidence="3" id="KW-1185">Reference proteome</keyword>